<dbReference type="RefSeq" id="WP_161717707.1">
    <property type="nucleotide sequence ID" value="NZ_JAAAPO010000002.1"/>
</dbReference>
<accession>A0ABW9XCG8</accession>
<evidence type="ECO:0000259" key="1">
    <source>
        <dbReference type="Pfam" id="PF12728"/>
    </source>
</evidence>
<dbReference type="Pfam" id="PF12728">
    <property type="entry name" value="HTH_17"/>
    <property type="match status" value="1"/>
</dbReference>
<evidence type="ECO:0000313" key="2">
    <source>
        <dbReference type="EMBL" id="NBC36246.1"/>
    </source>
</evidence>
<evidence type="ECO:0000313" key="3">
    <source>
        <dbReference type="Proteomes" id="UP000753724"/>
    </source>
</evidence>
<reference evidence="3" key="1">
    <citation type="submission" date="2020-01" db="EMBL/GenBank/DDBJ databases">
        <title>Sphingomonas sp. strain CSW-10.</title>
        <authorList>
            <person name="Chen W.-M."/>
        </authorList>
    </citation>
    <scope>NUCLEOTIDE SEQUENCE [LARGE SCALE GENOMIC DNA]</scope>
    <source>
        <strain evidence="3">FSY-8</strain>
    </source>
</reference>
<dbReference type="EMBL" id="JAAAPO010000002">
    <property type="protein sequence ID" value="NBC36246.1"/>
    <property type="molecule type" value="Genomic_DNA"/>
</dbReference>
<feature type="domain" description="Helix-turn-helix" evidence="1">
    <location>
        <begin position="7"/>
        <end position="49"/>
    </location>
</feature>
<comment type="caution">
    <text evidence="2">The sequence shown here is derived from an EMBL/GenBank/DDBJ whole genome shotgun (WGS) entry which is preliminary data.</text>
</comment>
<protein>
    <submittedName>
        <fullName evidence="2">Helix-turn-helix domain-containing protein</fullName>
    </submittedName>
</protein>
<dbReference type="InterPro" id="IPR041657">
    <property type="entry name" value="HTH_17"/>
</dbReference>
<sequence length="62" mass="6683">MNKIAVSVSEAAAMLSLGRSSIYELMDACELEKIKFGRRTLITVESINNAVAKRLVNGRAAA</sequence>
<proteinExistence type="predicted"/>
<gene>
    <name evidence="2" type="ORF">GTZ99_06705</name>
</gene>
<keyword evidence="3" id="KW-1185">Reference proteome</keyword>
<organism evidence="2 3">
    <name type="scientific">Novosphingobium ovatum</name>
    <dbReference type="NCBI Taxonomy" id="1908523"/>
    <lineage>
        <taxon>Bacteria</taxon>
        <taxon>Pseudomonadati</taxon>
        <taxon>Pseudomonadota</taxon>
        <taxon>Alphaproteobacteria</taxon>
        <taxon>Sphingomonadales</taxon>
        <taxon>Sphingomonadaceae</taxon>
        <taxon>Novosphingobium</taxon>
    </lineage>
</organism>
<dbReference type="Proteomes" id="UP000753724">
    <property type="component" value="Unassembled WGS sequence"/>
</dbReference>
<name>A0ABW9XCG8_9SPHN</name>